<sequence>MTSNIIENKAIHNIHKTKKLYWTIGFQHST</sequence>
<protein>
    <submittedName>
        <fullName evidence="1">Uncharacterized protein</fullName>
    </submittedName>
</protein>
<dbReference type="AlphaFoldDB" id="A0A2P2QJ60"/>
<proteinExistence type="predicted"/>
<organism evidence="1">
    <name type="scientific">Rhizophora mucronata</name>
    <name type="common">Asiatic mangrove</name>
    <dbReference type="NCBI Taxonomy" id="61149"/>
    <lineage>
        <taxon>Eukaryota</taxon>
        <taxon>Viridiplantae</taxon>
        <taxon>Streptophyta</taxon>
        <taxon>Embryophyta</taxon>
        <taxon>Tracheophyta</taxon>
        <taxon>Spermatophyta</taxon>
        <taxon>Magnoliopsida</taxon>
        <taxon>eudicotyledons</taxon>
        <taxon>Gunneridae</taxon>
        <taxon>Pentapetalae</taxon>
        <taxon>rosids</taxon>
        <taxon>fabids</taxon>
        <taxon>Malpighiales</taxon>
        <taxon>Rhizophoraceae</taxon>
        <taxon>Rhizophora</taxon>
    </lineage>
</organism>
<reference evidence="1" key="1">
    <citation type="submission" date="2018-02" db="EMBL/GenBank/DDBJ databases">
        <title>Rhizophora mucronata_Transcriptome.</title>
        <authorList>
            <person name="Meera S.P."/>
            <person name="Sreeshan A."/>
            <person name="Augustine A."/>
        </authorList>
    </citation>
    <scope>NUCLEOTIDE SEQUENCE</scope>
    <source>
        <tissue evidence="1">Leaf</tissue>
    </source>
</reference>
<accession>A0A2P2QJ60</accession>
<dbReference type="EMBL" id="GGEC01086471">
    <property type="protein sequence ID" value="MBX66955.1"/>
    <property type="molecule type" value="Transcribed_RNA"/>
</dbReference>
<evidence type="ECO:0000313" key="1">
    <source>
        <dbReference type="EMBL" id="MBX66955.1"/>
    </source>
</evidence>
<name>A0A2P2QJ60_RHIMU</name>